<feature type="binding site" evidence="11">
    <location>
        <position position="185"/>
    </location>
    <ligand>
        <name>ATP</name>
        <dbReference type="ChEBI" id="CHEBI:30616"/>
    </ligand>
</feature>
<keyword evidence="5 11" id="KW-0479">Metal-binding</keyword>
<gene>
    <name evidence="11" type="primary">thiM</name>
    <name evidence="12" type="ORF">MIZ03_1891</name>
</gene>
<feature type="binding site" evidence="11">
    <location>
        <position position="213"/>
    </location>
    <ligand>
        <name>substrate</name>
    </ligand>
</feature>
<evidence type="ECO:0000256" key="5">
    <source>
        <dbReference type="ARBA" id="ARBA00022723"/>
    </source>
</evidence>
<dbReference type="CDD" id="cd01170">
    <property type="entry name" value="THZ_kinase"/>
    <property type="match status" value="1"/>
</dbReference>
<keyword evidence="7 11" id="KW-0418">Kinase</keyword>
<proteinExistence type="inferred from homology"/>
<accession>A0ABN6D7Z7</accession>
<comment type="similarity">
    <text evidence="11">Belongs to the Thz kinase family.</text>
</comment>
<evidence type="ECO:0000256" key="3">
    <source>
        <dbReference type="ARBA" id="ARBA00004868"/>
    </source>
</evidence>
<dbReference type="NCBIfam" id="TIGR00694">
    <property type="entry name" value="thiM"/>
    <property type="match status" value="1"/>
</dbReference>
<keyword evidence="4 11" id="KW-0808">Transferase</keyword>
<evidence type="ECO:0000256" key="7">
    <source>
        <dbReference type="ARBA" id="ARBA00022777"/>
    </source>
</evidence>
<dbReference type="NCBIfam" id="NF006830">
    <property type="entry name" value="PRK09355.1"/>
    <property type="match status" value="1"/>
</dbReference>
<comment type="catalytic activity">
    <reaction evidence="1 11">
        <text>5-(2-hydroxyethyl)-4-methylthiazole + ATP = 4-methyl-5-(2-phosphooxyethyl)-thiazole + ADP + H(+)</text>
        <dbReference type="Rhea" id="RHEA:24212"/>
        <dbReference type="ChEBI" id="CHEBI:15378"/>
        <dbReference type="ChEBI" id="CHEBI:17957"/>
        <dbReference type="ChEBI" id="CHEBI:30616"/>
        <dbReference type="ChEBI" id="CHEBI:58296"/>
        <dbReference type="ChEBI" id="CHEBI:456216"/>
        <dbReference type="EC" id="2.7.1.50"/>
    </reaction>
</comment>
<feature type="binding site" evidence="11">
    <location>
        <position position="63"/>
    </location>
    <ligand>
        <name>substrate</name>
    </ligand>
</feature>
<dbReference type="PRINTS" id="PR01099">
    <property type="entry name" value="HYETHTZKNASE"/>
</dbReference>
<keyword evidence="9 11" id="KW-0460">Magnesium</keyword>
<evidence type="ECO:0000256" key="4">
    <source>
        <dbReference type="ARBA" id="ARBA00022679"/>
    </source>
</evidence>
<keyword evidence="13" id="KW-1185">Reference proteome</keyword>
<evidence type="ECO:0000313" key="13">
    <source>
        <dbReference type="Proteomes" id="UP000824366"/>
    </source>
</evidence>
<dbReference type="SUPFAM" id="SSF53613">
    <property type="entry name" value="Ribokinase-like"/>
    <property type="match status" value="1"/>
</dbReference>
<dbReference type="PIRSF" id="PIRSF000513">
    <property type="entry name" value="Thz_kinase"/>
    <property type="match status" value="1"/>
</dbReference>
<evidence type="ECO:0000256" key="6">
    <source>
        <dbReference type="ARBA" id="ARBA00022741"/>
    </source>
</evidence>
<dbReference type="HAMAP" id="MF_00228">
    <property type="entry name" value="Thz_kinase"/>
    <property type="match status" value="1"/>
</dbReference>
<feature type="binding site" evidence="11">
    <location>
        <position position="139"/>
    </location>
    <ligand>
        <name>ATP</name>
        <dbReference type="ChEBI" id="CHEBI:30616"/>
    </ligand>
</feature>
<protein>
    <recommendedName>
        <fullName evidence="11">Hydroxyethylthiazole kinase</fullName>
        <ecNumber evidence="11">2.7.1.50</ecNumber>
    </recommendedName>
    <alternativeName>
        <fullName evidence="11">4-methyl-5-beta-hydroxyethylthiazole kinase</fullName>
        <shortName evidence="11">TH kinase</shortName>
        <shortName evidence="11">Thz kinase</shortName>
    </alternativeName>
</protein>
<evidence type="ECO:0000256" key="9">
    <source>
        <dbReference type="ARBA" id="ARBA00022842"/>
    </source>
</evidence>
<evidence type="ECO:0000256" key="8">
    <source>
        <dbReference type="ARBA" id="ARBA00022840"/>
    </source>
</evidence>
<evidence type="ECO:0000256" key="11">
    <source>
        <dbReference type="HAMAP-Rule" id="MF_00228"/>
    </source>
</evidence>
<evidence type="ECO:0000313" key="12">
    <source>
        <dbReference type="EMBL" id="BCO27004.1"/>
    </source>
</evidence>
<dbReference type="InterPro" id="IPR029056">
    <property type="entry name" value="Ribokinase-like"/>
</dbReference>
<dbReference type="GO" id="GO:0016301">
    <property type="term" value="F:kinase activity"/>
    <property type="evidence" value="ECO:0007669"/>
    <property type="project" value="UniProtKB-KW"/>
</dbReference>
<dbReference type="EC" id="2.7.1.50" evidence="11"/>
<keyword evidence="6 11" id="KW-0547">Nucleotide-binding</keyword>
<sequence length="291" mass="30594">MGAWPSRITSTESDMANLLTPTDLWADVQSVRAQHPLVHNITNFVVMNFNANVLLAMGAAPVMAHAHEEVADMAAMAQALVLNIGTLEPYWIDSMCQALQVASQRGVKTVLDPVGAGATSYRNKSIEKLLAVAMPSVIRGNASEIMSVAGSAAQTRGVDSGAEVADSLHYARDLARRTGGVVCVSGPVDHVLDAQGRHASLSNGHEWMTRITGVGCSATALIGAFCAVQPDAWRATLAAMAYLGVVGELAALEVQARGQGVGSMQMALLDQLQLLDQATFERSLKLSVTAS</sequence>
<comment type="function">
    <text evidence="11">Catalyzes the phosphorylation of the hydroxyl group of 4-methyl-5-beta-hydroxyethylthiazole (THZ).</text>
</comment>
<keyword evidence="10 11" id="KW-0784">Thiamine biosynthesis</keyword>
<dbReference type="InterPro" id="IPR000417">
    <property type="entry name" value="Hyethyz_kinase"/>
</dbReference>
<comment type="pathway">
    <text evidence="3 11">Cofactor biosynthesis; thiamine diphosphate biosynthesis; 4-methyl-5-(2-phosphoethyl)-thiazole from 5-(2-hydroxyethyl)-4-methylthiazole: step 1/1.</text>
</comment>
<reference evidence="12 13" key="1">
    <citation type="journal article" date="2021" name="Microbiol. Spectr.">
        <title>A Single Bacterium Capable of Oxidation and Reduction of Iron at Circumneutral pH.</title>
        <authorList>
            <person name="Kato S."/>
            <person name="Ohkuma M."/>
        </authorList>
    </citation>
    <scope>NUCLEOTIDE SEQUENCE [LARGE SCALE GENOMIC DNA]</scope>
    <source>
        <strain evidence="12 13">MIZ03</strain>
    </source>
</reference>
<dbReference type="Proteomes" id="UP000824366">
    <property type="component" value="Chromosome"/>
</dbReference>
<organism evidence="12 13">
    <name type="scientific">Rhodoferax lithotrophicus</name>
    <dbReference type="NCBI Taxonomy" id="2798804"/>
    <lineage>
        <taxon>Bacteria</taxon>
        <taxon>Pseudomonadati</taxon>
        <taxon>Pseudomonadota</taxon>
        <taxon>Betaproteobacteria</taxon>
        <taxon>Burkholderiales</taxon>
        <taxon>Comamonadaceae</taxon>
        <taxon>Rhodoferax</taxon>
    </lineage>
</organism>
<dbReference type="EMBL" id="AP024238">
    <property type="protein sequence ID" value="BCO27004.1"/>
    <property type="molecule type" value="Genomic_DNA"/>
</dbReference>
<dbReference type="Gene3D" id="3.40.1190.20">
    <property type="match status" value="1"/>
</dbReference>
<comment type="cofactor">
    <cofactor evidence="2 11">
        <name>Mg(2+)</name>
        <dbReference type="ChEBI" id="CHEBI:18420"/>
    </cofactor>
</comment>
<keyword evidence="8 11" id="KW-0067">ATP-binding</keyword>
<name>A0ABN6D7Z7_9BURK</name>
<evidence type="ECO:0000256" key="1">
    <source>
        <dbReference type="ARBA" id="ARBA00001771"/>
    </source>
</evidence>
<dbReference type="Pfam" id="PF02110">
    <property type="entry name" value="HK"/>
    <property type="match status" value="1"/>
</dbReference>
<evidence type="ECO:0000256" key="10">
    <source>
        <dbReference type="ARBA" id="ARBA00022977"/>
    </source>
</evidence>
<evidence type="ECO:0000256" key="2">
    <source>
        <dbReference type="ARBA" id="ARBA00001946"/>
    </source>
</evidence>